<dbReference type="EMBL" id="DMND01000068">
    <property type="protein sequence ID" value="HAN26994.1"/>
    <property type="molecule type" value="Genomic_DNA"/>
</dbReference>
<evidence type="ECO:0000313" key="2">
    <source>
        <dbReference type="EMBL" id="HAN26994.1"/>
    </source>
</evidence>
<dbReference type="PROSITE" id="PS50995">
    <property type="entry name" value="HTH_MARR_2"/>
    <property type="match status" value="2"/>
</dbReference>
<proteinExistence type="predicted"/>
<dbReference type="SUPFAM" id="SSF46785">
    <property type="entry name" value="Winged helix' DNA-binding domain"/>
    <property type="match status" value="2"/>
</dbReference>
<sequence>MSSAHPIVSGIDPVWRRYRDNFPRHVLGVTRYLESGVMEQLAGVHGFGNLRLYYEPYITLAADEGIRLTELAETLNISRQAANQAANQIEAAGYLLRVPDPQDGRAKRIILTKNGRKLRARGLQVAAKLQRECGQIVGQEALRQIVTTLAELCAATGTSAARISGPAMDEAPLIALLPRLANFISRRLMASNIRRGHDGLKMSYGQVLTLIGPEGGRILRIAALQDVSKQAVSAMVSELEQLGYIYRDRDPEDARQVLLRFTGLGRKLIEDSVEGMDELEMELGTIVGQAPLEQLRSSIENLYRALQPDEAVFTDAGLNVKQLARELRGKLSPEARLHLANLLLEQ</sequence>
<dbReference type="AlphaFoldDB" id="A0A3C1KKV4"/>
<gene>
    <name evidence="2" type="ORF">DCP75_04605</name>
</gene>
<name>A0A3C1KKV4_9GAMM</name>
<dbReference type="Gene3D" id="1.10.10.10">
    <property type="entry name" value="Winged helix-like DNA-binding domain superfamily/Winged helix DNA-binding domain"/>
    <property type="match status" value="2"/>
</dbReference>
<dbReference type="InterPro" id="IPR036390">
    <property type="entry name" value="WH_DNA-bd_sf"/>
</dbReference>
<feature type="domain" description="HTH marR-type" evidence="1">
    <location>
        <begin position="19"/>
        <end position="182"/>
    </location>
</feature>
<dbReference type="InterPro" id="IPR036388">
    <property type="entry name" value="WH-like_DNA-bd_sf"/>
</dbReference>
<evidence type="ECO:0000259" key="1">
    <source>
        <dbReference type="PROSITE" id="PS50995"/>
    </source>
</evidence>
<dbReference type="Proteomes" id="UP000259273">
    <property type="component" value="Unassembled WGS sequence"/>
</dbReference>
<accession>A0A3C1KKV4</accession>
<dbReference type="InterPro" id="IPR039422">
    <property type="entry name" value="MarR/SlyA-like"/>
</dbReference>
<comment type="caution">
    <text evidence="2">The sequence shown here is derived from an EMBL/GenBank/DDBJ whole genome shotgun (WGS) entry which is preliminary data.</text>
</comment>
<dbReference type="GO" id="GO:0006950">
    <property type="term" value="P:response to stress"/>
    <property type="evidence" value="ECO:0007669"/>
    <property type="project" value="TreeGrafter"/>
</dbReference>
<organism evidence="2 3">
    <name type="scientific">Haliea salexigens</name>
    <dbReference type="NCBI Taxonomy" id="287487"/>
    <lineage>
        <taxon>Bacteria</taxon>
        <taxon>Pseudomonadati</taxon>
        <taxon>Pseudomonadota</taxon>
        <taxon>Gammaproteobacteria</taxon>
        <taxon>Cellvibrionales</taxon>
        <taxon>Halieaceae</taxon>
        <taxon>Haliea</taxon>
    </lineage>
</organism>
<dbReference type="InterPro" id="IPR000835">
    <property type="entry name" value="HTH_MarR-typ"/>
</dbReference>
<evidence type="ECO:0000313" key="3">
    <source>
        <dbReference type="Proteomes" id="UP000259273"/>
    </source>
</evidence>
<feature type="domain" description="HTH marR-type" evidence="1">
    <location>
        <begin position="174"/>
        <end position="304"/>
    </location>
</feature>
<dbReference type="SMART" id="SM00347">
    <property type="entry name" value="HTH_MARR"/>
    <property type="match status" value="2"/>
</dbReference>
<dbReference type="GO" id="GO:0003700">
    <property type="term" value="F:DNA-binding transcription factor activity"/>
    <property type="evidence" value="ECO:0007669"/>
    <property type="project" value="InterPro"/>
</dbReference>
<protein>
    <recommendedName>
        <fullName evidence="1">HTH marR-type domain-containing protein</fullName>
    </recommendedName>
</protein>
<dbReference type="PANTHER" id="PTHR33164">
    <property type="entry name" value="TRANSCRIPTIONAL REGULATOR, MARR FAMILY"/>
    <property type="match status" value="1"/>
</dbReference>
<dbReference type="PRINTS" id="PR00598">
    <property type="entry name" value="HTHMARR"/>
</dbReference>
<reference evidence="2 3" key="1">
    <citation type="journal article" date="2018" name="Nat. Biotechnol.">
        <title>A standardized bacterial taxonomy based on genome phylogeny substantially revises the tree of life.</title>
        <authorList>
            <person name="Parks D.H."/>
            <person name="Chuvochina M."/>
            <person name="Waite D.W."/>
            <person name="Rinke C."/>
            <person name="Skarshewski A."/>
            <person name="Chaumeil P.A."/>
            <person name="Hugenholtz P."/>
        </authorList>
    </citation>
    <scope>NUCLEOTIDE SEQUENCE [LARGE SCALE GENOMIC DNA]</scope>
    <source>
        <strain evidence="2">UBA9158</strain>
    </source>
</reference>
<dbReference type="Pfam" id="PF12802">
    <property type="entry name" value="MarR_2"/>
    <property type="match status" value="2"/>
</dbReference>
<dbReference type="PANTHER" id="PTHR33164:SF43">
    <property type="entry name" value="HTH-TYPE TRANSCRIPTIONAL REPRESSOR YETL"/>
    <property type="match status" value="1"/>
</dbReference>